<dbReference type="InterPro" id="IPR011008">
    <property type="entry name" value="Dimeric_a/b-barrel"/>
</dbReference>
<proteinExistence type="predicted"/>
<dbReference type="EMBL" id="CP069023">
    <property type="protein sequence ID" value="QRC90175.1"/>
    <property type="molecule type" value="Genomic_DNA"/>
</dbReference>
<gene>
    <name evidence="1" type="ORF">JI435_095810</name>
</gene>
<evidence type="ECO:0000313" key="2">
    <source>
        <dbReference type="Proteomes" id="UP000663193"/>
    </source>
</evidence>
<dbReference type="VEuPathDB" id="FungiDB:JI435_095810"/>
<dbReference type="Proteomes" id="UP000663193">
    <property type="component" value="Chromosome 1"/>
</dbReference>
<reference evidence="2" key="1">
    <citation type="journal article" date="2021" name="BMC Genomics">
        <title>Chromosome-level genome assembly and manually-curated proteome of model necrotroph Parastagonospora nodorum Sn15 reveals a genome-wide trove of candidate effector homologs, and redundancy of virulence-related functions within an accessory chromosome.</title>
        <authorList>
            <person name="Bertazzoni S."/>
            <person name="Jones D.A.B."/>
            <person name="Phan H.T."/>
            <person name="Tan K.-C."/>
            <person name="Hane J.K."/>
        </authorList>
    </citation>
    <scope>NUCLEOTIDE SEQUENCE [LARGE SCALE GENOMIC DNA]</scope>
    <source>
        <strain evidence="2">SN15 / ATCC MYA-4574 / FGSC 10173)</strain>
    </source>
</reference>
<dbReference type="SUPFAM" id="SSF54909">
    <property type="entry name" value="Dimeric alpha+beta barrel"/>
    <property type="match status" value="1"/>
</dbReference>
<accession>A0A7U2ENL6</accession>
<sequence>MTKGILWVSSRITQPDKLSPEKFCKWYEDVHIQEVLVLPSLPSAIRWEAMSPQPGPDTLSTSAPWLTVYEMTDVDYRNSPAFRALNGQTPPPQELLDEIFKNARFDTRFYQEVQNYENPNVTGAPADGAFLISAALQPPASTEAIADFNKWYADEHLAMLAKAPGYVRTRRYELVDGTRLDGFERSTPQIPKFLALHEFGGEALPWGELQASAETEWAKRVMGGLVGSEIGWFACKRRYEEGVWGEVGK</sequence>
<protein>
    <recommendedName>
        <fullName evidence="3">EthD domain-containing protein</fullName>
    </recommendedName>
</protein>
<name>A0A7U2ENL6_PHANO</name>
<evidence type="ECO:0008006" key="3">
    <source>
        <dbReference type="Google" id="ProtNLM"/>
    </source>
</evidence>
<organism evidence="1 2">
    <name type="scientific">Phaeosphaeria nodorum (strain SN15 / ATCC MYA-4574 / FGSC 10173)</name>
    <name type="common">Glume blotch fungus</name>
    <name type="synonym">Parastagonospora nodorum</name>
    <dbReference type="NCBI Taxonomy" id="321614"/>
    <lineage>
        <taxon>Eukaryota</taxon>
        <taxon>Fungi</taxon>
        <taxon>Dikarya</taxon>
        <taxon>Ascomycota</taxon>
        <taxon>Pezizomycotina</taxon>
        <taxon>Dothideomycetes</taxon>
        <taxon>Pleosporomycetidae</taxon>
        <taxon>Pleosporales</taxon>
        <taxon>Pleosporineae</taxon>
        <taxon>Phaeosphaeriaceae</taxon>
        <taxon>Parastagonospora</taxon>
    </lineage>
</organism>
<dbReference type="OrthoDB" id="2851338at2759"/>
<keyword evidence="2" id="KW-1185">Reference proteome</keyword>
<evidence type="ECO:0000313" key="1">
    <source>
        <dbReference type="EMBL" id="QRC90175.1"/>
    </source>
</evidence>
<dbReference type="AlphaFoldDB" id="A0A7U2ENL6"/>